<evidence type="ECO:0000259" key="7">
    <source>
        <dbReference type="Pfam" id="PF06886"/>
    </source>
</evidence>
<evidence type="ECO:0000256" key="3">
    <source>
        <dbReference type="ARBA" id="ARBA00022490"/>
    </source>
</evidence>
<evidence type="ECO:0000256" key="4">
    <source>
        <dbReference type="ARBA" id="ARBA00022701"/>
    </source>
</evidence>
<evidence type="ECO:0000313" key="9">
    <source>
        <dbReference type="Proteomes" id="UP000634136"/>
    </source>
</evidence>
<dbReference type="GO" id="GO:0005880">
    <property type="term" value="C:nuclear microtubule"/>
    <property type="evidence" value="ECO:0007669"/>
    <property type="project" value="TreeGrafter"/>
</dbReference>
<feature type="region of interest" description="Disordered" evidence="6">
    <location>
        <begin position="172"/>
        <end position="195"/>
    </location>
</feature>
<dbReference type="GO" id="GO:0008017">
    <property type="term" value="F:microtubule binding"/>
    <property type="evidence" value="ECO:0007669"/>
    <property type="project" value="TreeGrafter"/>
</dbReference>
<feature type="region of interest" description="Disordered" evidence="6">
    <location>
        <begin position="415"/>
        <end position="434"/>
    </location>
</feature>
<dbReference type="InterPro" id="IPR027329">
    <property type="entry name" value="TPX2_C"/>
</dbReference>
<feature type="compositionally biased region" description="Basic and acidic residues" evidence="6">
    <location>
        <begin position="143"/>
        <end position="152"/>
    </location>
</feature>
<feature type="compositionally biased region" description="Basic and acidic residues" evidence="6">
    <location>
        <begin position="297"/>
        <end position="307"/>
    </location>
</feature>
<evidence type="ECO:0000256" key="5">
    <source>
        <dbReference type="ARBA" id="ARBA00023212"/>
    </source>
</evidence>
<evidence type="ECO:0000256" key="6">
    <source>
        <dbReference type="SAM" id="MobiDB-lite"/>
    </source>
</evidence>
<feature type="compositionally biased region" description="Polar residues" evidence="6">
    <location>
        <begin position="15"/>
        <end position="41"/>
    </location>
</feature>
<feature type="region of interest" description="Disordered" evidence="6">
    <location>
        <begin position="54"/>
        <end position="159"/>
    </location>
</feature>
<dbReference type="EMBL" id="JAAIUW010000013">
    <property type="protein sequence ID" value="KAF7803058.1"/>
    <property type="molecule type" value="Genomic_DNA"/>
</dbReference>
<reference evidence="8" key="1">
    <citation type="submission" date="2020-09" db="EMBL/GenBank/DDBJ databases">
        <title>Genome-Enabled Discovery of Anthraquinone Biosynthesis in Senna tora.</title>
        <authorList>
            <person name="Kang S.-H."/>
            <person name="Pandey R.P."/>
            <person name="Lee C.-M."/>
            <person name="Sim J.-S."/>
            <person name="Jeong J.-T."/>
            <person name="Choi B.-S."/>
            <person name="Jung M."/>
            <person name="Ginzburg D."/>
            <person name="Zhao K."/>
            <person name="Won S.Y."/>
            <person name="Oh T.-J."/>
            <person name="Yu Y."/>
            <person name="Kim N.-H."/>
            <person name="Lee O.R."/>
            <person name="Lee T.-H."/>
            <person name="Bashyal P."/>
            <person name="Kim T.-S."/>
            <person name="Lee W.-H."/>
            <person name="Kawkins C."/>
            <person name="Kim C.-K."/>
            <person name="Kim J.S."/>
            <person name="Ahn B.O."/>
            <person name="Rhee S.Y."/>
            <person name="Sohng J.K."/>
        </authorList>
    </citation>
    <scope>NUCLEOTIDE SEQUENCE</scope>
    <source>
        <tissue evidence="8">Leaf</tissue>
    </source>
</reference>
<evidence type="ECO:0000256" key="2">
    <source>
        <dbReference type="ARBA" id="ARBA00005885"/>
    </source>
</evidence>
<dbReference type="PANTHER" id="PTHR14326:SF58">
    <property type="entry name" value="TPX2 (TARGETING PROTEIN FOR XKLP2) PROTEIN FAMILY"/>
    <property type="match status" value="1"/>
</dbReference>
<keyword evidence="5" id="KW-0206">Cytoskeleton</keyword>
<keyword evidence="9" id="KW-1185">Reference proteome</keyword>
<feature type="region of interest" description="Disordered" evidence="6">
    <location>
        <begin position="236"/>
        <end position="307"/>
    </location>
</feature>
<proteinExistence type="inferred from homology"/>
<feature type="compositionally biased region" description="Basic residues" evidence="6">
    <location>
        <begin position="277"/>
        <end position="286"/>
    </location>
</feature>
<dbReference type="InterPro" id="IPR009675">
    <property type="entry name" value="TPX2_fam"/>
</dbReference>
<evidence type="ECO:0000256" key="1">
    <source>
        <dbReference type="ARBA" id="ARBA00004245"/>
    </source>
</evidence>
<sequence>MRCRSGGPYIVGLEPSTSKGPTAGQSQSIPGISQVPKPNSTSALGFQVLSYRWSPAGPKSLISPVITTKSAKSLKPAPKNPPQRRFVTAKKKNPVKKQDDAVSNSKNENQIEEEEEENSLANDETEPAEGAGSSTKVKRRRERVLEEARRSVPEGGCGKVMHLVKAFEELMSIPASKKKEETENNNNNSNEKAMKWALPGLQLRPSMAAHETEEVSSSSFCPSDLVLTFESLGLDPPISGSSSWDSNSHESTSSRNSTGGGRRSRRNSLESSGTCGGRRRRKKHPKAAGTSQKPFKLRTEERGKMKKEEFMKKIQEVMIEEEKQRIPIALGLPWTTDEPENLVKPAIKDITRPIDLKLHSDLRSMDRAEFDQQVAEKLSYIEQYKMERERQEKLAEEEEIRRLRKELVPKAQPMPYFDRPFIPRRSMKHPTIPREPKFQIAQAQNNKKDQALLIME</sequence>
<keyword evidence="4" id="KW-0493">Microtubule</keyword>
<feature type="region of interest" description="Disordered" evidence="6">
    <location>
        <begin position="1"/>
        <end position="41"/>
    </location>
</feature>
<dbReference type="PANTHER" id="PTHR14326">
    <property type="entry name" value="TARGETING PROTEIN FOR XKLP2"/>
    <property type="match status" value="1"/>
</dbReference>
<comment type="subcellular location">
    <subcellularLocation>
        <location evidence="1">Cytoplasm</location>
        <location evidence="1">Cytoskeleton</location>
    </subcellularLocation>
</comment>
<gene>
    <name evidence="8" type="ORF">G2W53_042169</name>
</gene>
<dbReference type="AlphaFoldDB" id="A0A834VYS3"/>
<organism evidence="8 9">
    <name type="scientific">Senna tora</name>
    <dbReference type="NCBI Taxonomy" id="362788"/>
    <lineage>
        <taxon>Eukaryota</taxon>
        <taxon>Viridiplantae</taxon>
        <taxon>Streptophyta</taxon>
        <taxon>Embryophyta</taxon>
        <taxon>Tracheophyta</taxon>
        <taxon>Spermatophyta</taxon>
        <taxon>Magnoliopsida</taxon>
        <taxon>eudicotyledons</taxon>
        <taxon>Gunneridae</taxon>
        <taxon>Pentapetalae</taxon>
        <taxon>rosids</taxon>
        <taxon>fabids</taxon>
        <taxon>Fabales</taxon>
        <taxon>Fabaceae</taxon>
        <taxon>Caesalpinioideae</taxon>
        <taxon>Cassia clade</taxon>
        <taxon>Senna</taxon>
    </lineage>
</organism>
<dbReference type="OrthoDB" id="7677582at2759"/>
<feature type="compositionally biased region" description="Acidic residues" evidence="6">
    <location>
        <begin position="110"/>
        <end position="127"/>
    </location>
</feature>
<dbReference type="Pfam" id="PF06886">
    <property type="entry name" value="TPX2"/>
    <property type="match status" value="1"/>
</dbReference>
<name>A0A834VYS3_9FABA</name>
<dbReference type="GO" id="GO:0030295">
    <property type="term" value="F:protein kinase activator activity"/>
    <property type="evidence" value="ECO:0007669"/>
    <property type="project" value="TreeGrafter"/>
</dbReference>
<feature type="domain" description="TPX2 C-terminal" evidence="7">
    <location>
        <begin position="357"/>
        <end position="431"/>
    </location>
</feature>
<dbReference type="GO" id="GO:0005819">
    <property type="term" value="C:spindle"/>
    <property type="evidence" value="ECO:0007669"/>
    <property type="project" value="InterPro"/>
</dbReference>
<dbReference type="GO" id="GO:0090307">
    <property type="term" value="P:mitotic spindle assembly"/>
    <property type="evidence" value="ECO:0007669"/>
    <property type="project" value="TreeGrafter"/>
</dbReference>
<keyword evidence="3" id="KW-0963">Cytoplasm</keyword>
<dbReference type="Proteomes" id="UP000634136">
    <property type="component" value="Unassembled WGS sequence"/>
</dbReference>
<dbReference type="GO" id="GO:0060236">
    <property type="term" value="P:regulation of mitotic spindle organization"/>
    <property type="evidence" value="ECO:0007669"/>
    <property type="project" value="InterPro"/>
</dbReference>
<evidence type="ECO:0000313" key="8">
    <source>
        <dbReference type="EMBL" id="KAF7803058.1"/>
    </source>
</evidence>
<comment type="caution">
    <text evidence="8">The sequence shown here is derived from an EMBL/GenBank/DDBJ whole genome shotgun (WGS) entry which is preliminary data.</text>
</comment>
<protein>
    <submittedName>
        <fullName evidence="8">Protein TPX2</fullName>
    </submittedName>
</protein>
<comment type="similarity">
    <text evidence="2">Belongs to the TPX2 family.</text>
</comment>
<accession>A0A834VYS3</accession>